<evidence type="ECO:0000256" key="10">
    <source>
        <dbReference type="ARBA" id="ARBA00023274"/>
    </source>
</evidence>
<dbReference type="Gene3D" id="1.10.3450.40">
    <property type="entry name" value="Signal recognition particle, SRP68 subunit, RNA-binding domain"/>
    <property type="match status" value="1"/>
</dbReference>
<evidence type="ECO:0000256" key="8">
    <source>
        <dbReference type="ARBA" id="ARBA00023135"/>
    </source>
</evidence>
<evidence type="ECO:0000256" key="3">
    <source>
        <dbReference type="ARBA" id="ARBA00004604"/>
    </source>
</evidence>
<dbReference type="FunFam" id="1.10.3450.40:FF:000001">
    <property type="entry name" value="Signal recognition particle subunit SRP68"/>
    <property type="match status" value="1"/>
</dbReference>
<dbReference type="PANTHER" id="PTHR12860:SF0">
    <property type="entry name" value="SIGNAL RECOGNITION PARTICLE SUBUNIT SRP68"/>
    <property type="match status" value="1"/>
</dbReference>
<evidence type="ECO:0000256" key="6">
    <source>
        <dbReference type="ARBA" id="ARBA00022824"/>
    </source>
</evidence>
<dbReference type="InterPro" id="IPR026258">
    <property type="entry name" value="SRP68"/>
</dbReference>
<dbReference type="GO" id="GO:0006614">
    <property type="term" value="P:SRP-dependent cotranslational protein targeting to membrane"/>
    <property type="evidence" value="ECO:0007669"/>
    <property type="project" value="InterPro"/>
</dbReference>
<evidence type="ECO:0000256" key="1">
    <source>
        <dbReference type="ARBA" id="ARBA00004240"/>
    </source>
</evidence>
<dbReference type="GO" id="GO:0005783">
    <property type="term" value="C:endoplasmic reticulum"/>
    <property type="evidence" value="ECO:0007669"/>
    <property type="project" value="UniProtKB-SubCell"/>
</dbReference>
<keyword evidence="5 12" id="KW-0963">Cytoplasm</keyword>
<dbReference type="GO" id="GO:0005730">
    <property type="term" value="C:nucleolus"/>
    <property type="evidence" value="ECO:0007669"/>
    <property type="project" value="UniProtKB-SubCell"/>
</dbReference>
<dbReference type="GO" id="GO:0030942">
    <property type="term" value="F:endoplasmic reticulum signal peptide binding"/>
    <property type="evidence" value="ECO:0007669"/>
    <property type="project" value="InterPro"/>
</dbReference>
<dbReference type="PIRSF" id="PIRSF038995">
    <property type="entry name" value="SRP68"/>
    <property type="match status" value="1"/>
</dbReference>
<dbReference type="GO" id="GO:0005786">
    <property type="term" value="C:signal recognition particle, endoplasmic reticulum targeting"/>
    <property type="evidence" value="ECO:0007669"/>
    <property type="project" value="UniProtKB-KW"/>
</dbReference>
<accession>A0A6F9DU83</accession>
<proteinExistence type="evidence at transcript level"/>
<dbReference type="GO" id="GO:0005047">
    <property type="term" value="F:signal recognition particle binding"/>
    <property type="evidence" value="ECO:0007669"/>
    <property type="project" value="InterPro"/>
</dbReference>
<evidence type="ECO:0000313" key="13">
    <source>
        <dbReference type="EMBL" id="CAB3266573.1"/>
    </source>
</evidence>
<dbReference type="CDD" id="cd15481">
    <property type="entry name" value="SRP68-RBD"/>
    <property type="match status" value="1"/>
</dbReference>
<dbReference type="AlphaFoldDB" id="A0A6F9DU83"/>
<protein>
    <recommendedName>
        <fullName evidence="11 12">Signal recognition particle subunit SRP68</fullName>
        <shortName evidence="12">SRP68</shortName>
    </recommendedName>
</protein>
<keyword evidence="9" id="KW-0539">Nucleus</keyword>
<evidence type="ECO:0000256" key="11">
    <source>
        <dbReference type="ARBA" id="ARBA00029498"/>
    </source>
</evidence>
<comment type="subcellular location">
    <subcellularLocation>
        <location evidence="2 12">Cytoplasm</location>
    </subcellularLocation>
    <subcellularLocation>
        <location evidence="1">Endoplasmic reticulum</location>
    </subcellularLocation>
    <subcellularLocation>
        <location evidence="3">Nucleus</location>
        <location evidence="3">Nucleolus</location>
    </subcellularLocation>
</comment>
<dbReference type="GO" id="GO:0005829">
    <property type="term" value="C:cytosol"/>
    <property type="evidence" value="ECO:0007669"/>
    <property type="project" value="UniProtKB-ARBA"/>
</dbReference>
<evidence type="ECO:0000256" key="4">
    <source>
        <dbReference type="ARBA" id="ARBA00009352"/>
    </source>
</evidence>
<dbReference type="GO" id="GO:0008312">
    <property type="term" value="F:7S RNA binding"/>
    <property type="evidence" value="ECO:0007669"/>
    <property type="project" value="InterPro"/>
</dbReference>
<organism evidence="13">
    <name type="scientific">Phallusia mammillata</name>
    <dbReference type="NCBI Taxonomy" id="59560"/>
    <lineage>
        <taxon>Eukaryota</taxon>
        <taxon>Metazoa</taxon>
        <taxon>Chordata</taxon>
        <taxon>Tunicata</taxon>
        <taxon>Ascidiacea</taxon>
        <taxon>Phlebobranchia</taxon>
        <taxon>Ascidiidae</taxon>
        <taxon>Phallusia</taxon>
    </lineage>
</organism>
<dbReference type="PANTHER" id="PTHR12860">
    <property type="entry name" value="SIGNAL RECOGNITION PARTICLE 68 KDA PROTEIN"/>
    <property type="match status" value="1"/>
</dbReference>
<dbReference type="Pfam" id="PF16969">
    <property type="entry name" value="SRP68"/>
    <property type="match status" value="1"/>
</dbReference>
<evidence type="ECO:0000256" key="2">
    <source>
        <dbReference type="ARBA" id="ARBA00004496"/>
    </source>
</evidence>
<keyword evidence="7 12" id="KW-0694">RNA-binding</keyword>
<reference evidence="13" key="1">
    <citation type="submission" date="2020-04" db="EMBL/GenBank/DDBJ databases">
        <authorList>
            <person name="Neveu A P."/>
        </authorList>
    </citation>
    <scope>NUCLEOTIDE SEQUENCE</scope>
    <source>
        <tissue evidence="13">Whole embryo</tissue>
    </source>
</reference>
<evidence type="ECO:0000256" key="9">
    <source>
        <dbReference type="ARBA" id="ARBA00023242"/>
    </source>
</evidence>
<dbReference type="InterPro" id="IPR034652">
    <property type="entry name" value="SRP68-RBD"/>
</dbReference>
<comment type="similarity">
    <text evidence="4 12">Belongs to the SRP68 family.</text>
</comment>
<sequence length="628" mass="71684">MTGVLEGQSEETETMYDAVDPEKTDDNEVIKTEASLFSLDMLHVIKDAQAQHGLRHGDYQRYHGYCNRKLKRIRKVLKFRMGEKRRVTPKKITESLFSDPRYMLMLLMTSERAWSMAMYLKQEATQEPRKRHHMVEKMRKAVVHASELNKLCEESEKVDARTKLEAQAYSCYMSGILQFELKNWVSARDLFRKTQTIYGKLSDAMSKEEQPVYKNMVDEIDPNIRYCAYTIGDQSAMDDLMHIHGTGRQDPLLAGKLDSLIAASRERKAASMSEVTWRNRTIRIKNNKVRLFLIGVKDFDKDLSEIDEKDHESRIEMYDQVLTECKDALQYTREDIRTDPHSKANERGVKVSDLQFLSSYLSYLRLTKMIKRNLLMVDQLQAKAPPLLVTGAGDEGASGDAGRKGPKPTDFIRLYDVVLQNLSEVLSLPGLSGDADLQTEIDVQKRAFQAYRCFYVAQAFVADKKWTEAMALYDRVLEHANYAIKAFQSMDTEASGEFDFLQPAKLELLIEAIAFNRYRVHASAVLDGVKDKPKNPVDTKLPLCDRLEDFVDDPAISSLNNKKPNAKTPSMTSSFPPPFEPVPCKPLFFDLALNHACFPSLESKLGQKQQKAGLTSMLSTWWGWGGKK</sequence>
<evidence type="ECO:0000256" key="7">
    <source>
        <dbReference type="ARBA" id="ARBA00022884"/>
    </source>
</evidence>
<keyword evidence="10 12" id="KW-0687">Ribonucleoprotein</keyword>
<evidence type="ECO:0000256" key="5">
    <source>
        <dbReference type="ARBA" id="ARBA00022490"/>
    </source>
</evidence>
<name>A0A6F9DU83_9ASCI</name>
<keyword evidence="6" id="KW-0256">Endoplasmic reticulum</keyword>
<gene>
    <name evidence="13" type="primary">Srp68</name>
</gene>
<dbReference type="EMBL" id="LR790711">
    <property type="protein sequence ID" value="CAB3266573.1"/>
    <property type="molecule type" value="mRNA"/>
</dbReference>
<dbReference type="InterPro" id="IPR038253">
    <property type="entry name" value="SRP68_N_sf"/>
</dbReference>
<keyword evidence="8 12" id="KW-0733">Signal recognition particle</keyword>
<comment type="function">
    <text evidence="12">Component of the signal recognition particle (SRP) complex, a ribonucleoprotein complex that mediates the cotranslational targeting of secretory and membrane proteins to the endoplasmic reticulum (ER). The SRP complex interacts with the signal sequence in nascent secretory and membrane proteins and directs them to the membrane of the ER.</text>
</comment>
<evidence type="ECO:0000256" key="12">
    <source>
        <dbReference type="PIRNR" id="PIRNR038995"/>
    </source>
</evidence>